<dbReference type="SUPFAM" id="SSF46785">
    <property type="entry name" value="Winged helix' DNA-binding domain"/>
    <property type="match status" value="1"/>
</dbReference>
<comment type="caution">
    <text evidence="2">The sequence shown here is derived from an EMBL/GenBank/DDBJ whole genome shotgun (WGS) entry which is preliminary data.</text>
</comment>
<dbReference type="AlphaFoldDB" id="A0A840IS07"/>
<protein>
    <submittedName>
        <fullName evidence="2">DNA-binding MarR family transcriptional regulator</fullName>
    </submittedName>
</protein>
<dbReference type="GO" id="GO:0006950">
    <property type="term" value="P:response to stress"/>
    <property type="evidence" value="ECO:0007669"/>
    <property type="project" value="TreeGrafter"/>
</dbReference>
<dbReference type="InterPro" id="IPR036388">
    <property type="entry name" value="WH-like_DNA-bd_sf"/>
</dbReference>
<dbReference type="RefSeq" id="WP_184779164.1">
    <property type="nucleotide sequence ID" value="NZ_JACHMG010000001.1"/>
</dbReference>
<dbReference type="Proteomes" id="UP000581769">
    <property type="component" value="Unassembled WGS sequence"/>
</dbReference>
<reference evidence="2 3" key="1">
    <citation type="submission" date="2020-08" db="EMBL/GenBank/DDBJ databases">
        <title>Sequencing the genomes of 1000 actinobacteria strains.</title>
        <authorList>
            <person name="Klenk H.-P."/>
        </authorList>
    </citation>
    <scope>NUCLEOTIDE SEQUENCE [LARGE SCALE GENOMIC DNA]</scope>
    <source>
        <strain evidence="2 3">DSM 45859</strain>
    </source>
</reference>
<accession>A0A840IS07</accession>
<sequence length="154" mass="16157">MPDSPASATPAGPAPEATAQAVRALARASRVLERSSAALNLAHYRVLAAISSGDERASRVARRLALGRPAISAAVDSLGKRGLVVRGDVDGDQRATALSLTPQGETLLAEAEAEMAVRVADLVSRTPDPEQMLLALRWLGSAIDEAVAERQDRR</sequence>
<proteinExistence type="predicted"/>
<dbReference type="InterPro" id="IPR000835">
    <property type="entry name" value="HTH_MarR-typ"/>
</dbReference>
<dbReference type="Gene3D" id="1.10.10.10">
    <property type="entry name" value="Winged helix-like DNA-binding domain superfamily/Winged helix DNA-binding domain"/>
    <property type="match status" value="1"/>
</dbReference>
<organism evidence="2 3">
    <name type="scientific">Amycolatopsis jiangsuensis</name>
    <dbReference type="NCBI Taxonomy" id="1181879"/>
    <lineage>
        <taxon>Bacteria</taxon>
        <taxon>Bacillati</taxon>
        <taxon>Actinomycetota</taxon>
        <taxon>Actinomycetes</taxon>
        <taxon>Pseudonocardiales</taxon>
        <taxon>Pseudonocardiaceae</taxon>
        <taxon>Amycolatopsis</taxon>
    </lineage>
</organism>
<dbReference type="GO" id="GO:0003677">
    <property type="term" value="F:DNA binding"/>
    <property type="evidence" value="ECO:0007669"/>
    <property type="project" value="UniProtKB-KW"/>
</dbReference>
<keyword evidence="3" id="KW-1185">Reference proteome</keyword>
<dbReference type="Pfam" id="PF12802">
    <property type="entry name" value="MarR_2"/>
    <property type="match status" value="1"/>
</dbReference>
<dbReference type="GO" id="GO:0003700">
    <property type="term" value="F:DNA-binding transcription factor activity"/>
    <property type="evidence" value="ECO:0007669"/>
    <property type="project" value="InterPro"/>
</dbReference>
<evidence type="ECO:0000313" key="2">
    <source>
        <dbReference type="EMBL" id="MBB4684225.1"/>
    </source>
</evidence>
<dbReference type="SMART" id="SM00347">
    <property type="entry name" value="HTH_MARR"/>
    <property type="match status" value="1"/>
</dbReference>
<keyword evidence="2" id="KW-0238">DNA-binding</keyword>
<dbReference type="EMBL" id="JACHMG010000001">
    <property type="protein sequence ID" value="MBB4684225.1"/>
    <property type="molecule type" value="Genomic_DNA"/>
</dbReference>
<dbReference type="PANTHER" id="PTHR33164:SF99">
    <property type="entry name" value="MARR FAMILY REGULATORY PROTEIN"/>
    <property type="match status" value="1"/>
</dbReference>
<evidence type="ECO:0000259" key="1">
    <source>
        <dbReference type="PROSITE" id="PS50995"/>
    </source>
</evidence>
<name>A0A840IS07_9PSEU</name>
<feature type="domain" description="HTH marR-type" evidence="1">
    <location>
        <begin position="18"/>
        <end position="141"/>
    </location>
</feature>
<dbReference type="PANTHER" id="PTHR33164">
    <property type="entry name" value="TRANSCRIPTIONAL REGULATOR, MARR FAMILY"/>
    <property type="match status" value="1"/>
</dbReference>
<gene>
    <name evidence="2" type="ORF">BJY18_001710</name>
</gene>
<dbReference type="InterPro" id="IPR036390">
    <property type="entry name" value="WH_DNA-bd_sf"/>
</dbReference>
<dbReference type="InterPro" id="IPR039422">
    <property type="entry name" value="MarR/SlyA-like"/>
</dbReference>
<evidence type="ECO:0000313" key="3">
    <source>
        <dbReference type="Proteomes" id="UP000581769"/>
    </source>
</evidence>
<dbReference type="PROSITE" id="PS50995">
    <property type="entry name" value="HTH_MARR_2"/>
    <property type="match status" value="1"/>
</dbReference>